<accession>A0ABW1A0M6</accession>
<gene>
    <name evidence="1" type="ORF">ACFPZN_20390</name>
</gene>
<dbReference type="PANTHER" id="PTHR31299">
    <property type="entry name" value="ESTERASE, PUTATIVE (AFU_ORTHOLOGUE AFUA_1G05850)-RELATED"/>
    <property type="match status" value="1"/>
</dbReference>
<dbReference type="PIRSF" id="PIRSF036794">
    <property type="entry name" value="UCP_erythr_ester"/>
    <property type="match status" value="1"/>
</dbReference>
<keyword evidence="2" id="KW-1185">Reference proteome</keyword>
<protein>
    <submittedName>
        <fullName evidence="1">Erythromycin esterase family protein</fullName>
    </submittedName>
</protein>
<dbReference type="InterPro" id="IPR014622">
    <property type="entry name" value="UCP036794_erythomycin"/>
</dbReference>
<dbReference type="Gene3D" id="3.40.1660.10">
    <property type="entry name" value="EreA-like (biosynthetic domain)"/>
    <property type="match status" value="1"/>
</dbReference>
<dbReference type="EMBL" id="JBHSON010000027">
    <property type="protein sequence ID" value="MFC5747996.1"/>
    <property type="molecule type" value="Genomic_DNA"/>
</dbReference>
<comment type="caution">
    <text evidence="1">The sequence shown here is derived from an EMBL/GenBank/DDBJ whole genome shotgun (WGS) entry which is preliminary data.</text>
</comment>
<evidence type="ECO:0000313" key="1">
    <source>
        <dbReference type="EMBL" id="MFC5747996.1"/>
    </source>
</evidence>
<dbReference type="Pfam" id="PF05139">
    <property type="entry name" value="Erythro_esteras"/>
    <property type="match status" value="1"/>
</dbReference>
<dbReference type="Gene3D" id="1.20.1440.30">
    <property type="entry name" value="Biosynthetic Protein domain"/>
    <property type="match status" value="1"/>
</dbReference>
<organism evidence="1 2">
    <name type="scientific">Actinomadura rugatobispora</name>
    <dbReference type="NCBI Taxonomy" id="1994"/>
    <lineage>
        <taxon>Bacteria</taxon>
        <taxon>Bacillati</taxon>
        <taxon>Actinomycetota</taxon>
        <taxon>Actinomycetes</taxon>
        <taxon>Streptosporangiales</taxon>
        <taxon>Thermomonosporaceae</taxon>
        <taxon>Actinomadura</taxon>
    </lineage>
</organism>
<dbReference type="InterPro" id="IPR007815">
    <property type="entry name" value="Emycin_Estase"/>
</dbReference>
<dbReference type="Proteomes" id="UP001596074">
    <property type="component" value="Unassembled WGS sequence"/>
</dbReference>
<proteinExistence type="predicted"/>
<dbReference type="RefSeq" id="WP_378283629.1">
    <property type="nucleotide sequence ID" value="NZ_JBHSON010000027.1"/>
</dbReference>
<sequence length="453" mass="50653">MEQRNKMRIVAPVIGAVVLLSGGVGLAAQAVAAEGGVAAAQARGVQDSRAVTAWVERNADRLRTVDPAAPLDDMEFLRGSVGDAAIVGLGEPAHRISEVTALKHRSVRYLVERMGFRSVAWEGDWTVGLEVDAYVRTGKGDVTALLNRMSPAWQTRETADLLNWMRDYNEGRRPADQVGFFGTEYYTTWLPAYEMVDRYVARVAPGRLPELRKYMKDIRPKKPDAFAHATWYRTEVKDKKPYIADARRVYELVDGLHHGGQSLALHSARQILWFYEHYDLPWDQAYISRDARAAENLRWWRSYSRDKVVYWAASAHSAVAPDLKVTVPPGPDVAWPSVGSYLHRWYGSGYRSIGFTFDHGTVGTDADGTVTAPPPAADWFERPIGQAKGFRQFAIDLRNPAPAPVREWLRAPVKTRGVTDAESPHDSFMSGGTLGQWFDVIVHRHEVTAARPL</sequence>
<dbReference type="CDD" id="cd14728">
    <property type="entry name" value="Ere-like"/>
    <property type="match status" value="1"/>
</dbReference>
<dbReference type="SUPFAM" id="SSF159501">
    <property type="entry name" value="EreA/ChaN-like"/>
    <property type="match status" value="1"/>
</dbReference>
<name>A0ABW1A0M6_9ACTN</name>
<dbReference type="Gene3D" id="3.30.1870.10">
    <property type="entry name" value="EreA-like, domain 2"/>
    <property type="match status" value="1"/>
</dbReference>
<dbReference type="PANTHER" id="PTHR31299:SF0">
    <property type="entry name" value="ESTERASE, PUTATIVE (AFU_ORTHOLOGUE AFUA_1G05850)-RELATED"/>
    <property type="match status" value="1"/>
</dbReference>
<dbReference type="InterPro" id="IPR052036">
    <property type="entry name" value="Hydrolase/PRTase-associated"/>
</dbReference>
<evidence type="ECO:0000313" key="2">
    <source>
        <dbReference type="Proteomes" id="UP001596074"/>
    </source>
</evidence>
<reference evidence="2" key="1">
    <citation type="journal article" date="2019" name="Int. J. Syst. Evol. Microbiol.">
        <title>The Global Catalogue of Microorganisms (GCM) 10K type strain sequencing project: providing services to taxonomists for standard genome sequencing and annotation.</title>
        <authorList>
            <consortium name="The Broad Institute Genomics Platform"/>
            <consortium name="The Broad Institute Genome Sequencing Center for Infectious Disease"/>
            <person name="Wu L."/>
            <person name="Ma J."/>
        </authorList>
    </citation>
    <scope>NUCLEOTIDE SEQUENCE [LARGE SCALE GENOMIC DNA]</scope>
    <source>
        <strain evidence="2">KCTC 42087</strain>
    </source>
</reference>